<dbReference type="KEGG" id="lak:106154897"/>
<dbReference type="RefSeq" id="XP_013384893.1">
    <property type="nucleotide sequence ID" value="XM_013529439.1"/>
</dbReference>
<accession>A0A1S3HHC1</accession>
<evidence type="ECO:0000313" key="12">
    <source>
        <dbReference type="RefSeq" id="XP_013384891.1"/>
    </source>
</evidence>
<dbReference type="InterPro" id="IPR000403">
    <property type="entry name" value="PI3/4_kinase_cat_dom"/>
</dbReference>
<dbReference type="RefSeq" id="XP_013384891.1">
    <property type="nucleotide sequence ID" value="XM_013529437.1"/>
</dbReference>
<feature type="compositionally biased region" description="Low complexity" evidence="8">
    <location>
        <begin position="411"/>
        <end position="424"/>
    </location>
</feature>
<dbReference type="AlphaFoldDB" id="A0A1S3HHC1"/>
<feature type="domain" description="PIK helical" evidence="10">
    <location>
        <begin position="185"/>
        <end position="397"/>
    </location>
</feature>
<dbReference type="PROSITE" id="PS00915">
    <property type="entry name" value="PI3_4_KINASE_1"/>
    <property type="match status" value="1"/>
</dbReference>
<dbReference type="InterPro" id="IPR049160">
    <property type="entry name" value="PI4KB-PIK1_PIK"/>
</dbReference>
<dbReference type="PANTHER" id="PTHR10048">
    <property type="entry name" value="PHOSPHATIDYLINOSITOL KINASE"/>
    <property type="match status" value="1"/>
</dbReference>
<feature type="region of interest" description="Disordered" evidence="8">
    <location>
        <begin position="403"/>
        <end position="466"/>
    </location>
</feature>
<dbReference type="GO" id="GO:0004430">
    <property type="term" value="F:1-phosphatidylinositol 4-kinase activity"/>
    <property type="evidence" value="ECO:0007669"/>
    <property type="project" value="UniProtKB-EC"/>
</dbReference>
<evidence type="ECO:0000313" key="11">
    <source>
        <dbReference type="Proteomes" id="UP000085678"/>
    </source>
</evidence>
<dbReference type="InterPro" id="IPR057754">
    <property type="entry name" value="PI4-kinase_beta/PIK1_cat"/>
</dbReference>
<dbReference type="InterPro" id="IPR015433">
    <property type="entry name" value="PI3/4_kinase"/>
</dbReference>
<comment type="catalytic activity">
    <reaction evidence="5">
        <text>a 1,2-diacyl-sn-glycero-3-phospho-(1D-myo-inositol) + ATP = a 1,2-diacyl-sn-glycero-3-phospho-(1D-myo-inositol 4-phosphate) + ADP + H(+)</text>
        <dbReference type="Rhea" id="RHEA:19877"/>
        <dbReference type="ChEBI" id="CHEBI:15378"/>
        <dbReference type="ChEBI" id="CHEBI:30616"/>
        <dbReference type="ChEBI" id="CHEBI:57880"/>
        <dbReference type="ChEBI" id="CHEBI:58178"/>
        <dbReference type="ChEBI" id="CHEBI:456216"/>
        <dbReference type="EC" id="2.7.1.67"/>
    </reaction>
    <physiologicalReaction direction="left-to-right" evidence="5">
        <dbReference type="Rhea" id="RHEA:19878"/>
    </physiologicalReaction>
</comment>
<dbReference type="GO" id="GO:0046854">
    <property type="term" value="P:phosphatidylinositol phosphate biosynthetic process"/>
    <property type="evidence" value="ECO:0007669"/>
    <property type="project" value="InterPro"/>
</dbReference>
<comment type="subcellular location">
    <subcellularLocation>
        <location evidence="1">Mitochondrion outer membrane</location>
        <topology evidence="1">Peripheral membrane protein</topology>
    </subcellularLocation>
    <subcellularLocation>
        <location evidence="6">Rough endoplasmic reticulum membrane</location>
        <topology evidence="6">Peripheral membrane protein</topology>
    </subcellularLocation>
</comment>
<dbReference type="GO" id="GO:0048015">
    <property type="term" value="P:phosphatidylinositol-mediated signaling"/>
    <property type="evidence" value="ECO:0007669"/>
    <property type="project" value="TreeGrafter"/>
</dbReference>
<keyword evidence="11" id="KW-1185">Reference proteome</keyword>
<feature type="domain" description="PI3K/PI4K catalytic" evidence="9">
    <location>
        <begin position="726"/>
        <end position="994"/>
    </location>
</feature>
<proteinExistence type="predicted"/>
<evidence type="ECO:0000313" key="16">
    <source>
        <dbReference type="RefSeq" id="XP_013384896.1"/>
    </source>
</evidence>
<dbReference type="SMART" id="SM00146">
    <property type="entry name" value="PI3Kc"/>
    <property type="match status" value="1"/>
</dbReference>
<dbReference type="SUPFAM" id="SSF56112">
    <property type="entry name" value="Protein kinase-like (PK-like)"/>
    <property type="match status" value="1"/>
</dbReference>
<keyword evidence="4" id="KW-0418">Kinase</keyword>
<dbReference type="InterPro" id="IPR011009">
    <property type="entry name" value="Kinase-like_dom_sf"/>
</dbReference>
<dbReference type="PROSITE" id="PS51545">
    <property type="entry name" value="PIK_HELICAL"/>
    <property type="match status" value="1"/>
</dbReference>
<keyword evidence="3" id="KW-0808">Transferase</keyword>
<name>A0A1S3HHC1_LINAN</name>
<dbReference type="EC" id="2.7.1.67" evidence="2"/>
<dbReference type="InterPro" id="IPR036940">
    <property type="entry name" value="PI3/4_kinase_cat_sf"/>
</dbReference>
<dbReference type="PROSITE" id="PS00916">
    <property type="entry name" value="PI3_4_KINASE_2"/>
    <property type="match status" value="1"/>
</dbReference>
<evidence type="ECO:0000256" key="6">
    <source>
        <dbReference type="ARBA" id="ARBA00037860"/>
    </source>
</evidence>
<evidence type="ECO:0000256" key="3">
    <source>
        <dbReference type="ARBA" id="ARBA00022679"/>
    </source>
</evidence>
<dbReference type="Pfam" id="PF00454">
    <property type="entry name" value="PI3_PI4_kinase"/>
    <property type="match status" value="1"/>
</dbReference>
<evidence type="ECO:0000256" key="1">
    <source>
        <dbReference type="ARBA" id="ARBA00004450"/>
    </source>
</evidence>
<dbReference type="GO" id="GO:0030867">
    <property type="term" value="C:rough endoplasmic reticulum membrane"/>
    <property type="evidence" value="ECO:0007669"/>
    <property type="project" value="UniProtKB-SubCell"/>
</dbReference>
<dbReference type="PROSITE" id="PS50290">
    <property type="entry name" value="PI3_4_KINASE_3"/>
    <property type="match status" value="1"/>
</dbReference>
<reference evidence="12 13" key="1">
    <citation type="submission" date="2025-04" db="UniProtKB">
        <authorList>
            <consortium name="RefSeq"/>
        </authorList>
    </citation>
    <scope>IDENTIFICATION</scope>
    <source>
        <tissue evidence="12 13">Gonads</tissue>
    </source>
</reference>
<evidence type="ECO:0000256" key="2">
    <source>
        <dbReference type="ARBA" id="ARBA00012169"/>
    </source>
</evidence>
<dbReference type="RefSeq" id="XP_013384892.1">
    <property type="nucleotide sequence ID" value="XM_013529438.1"/>
</dbReference>
<protein>
    <recommendedName>
        <fullName evidence="7">Phosphatidylinositol 4-kinase beta</fullName>
        <ecNumber evidence="2">2.7.1.67</ecNumber>
    </recommendedName>
</protein>
<dbReference type="GeneID" id="106154897"/>
<evidence type="ECO:0000259" key="10">
    <source>
        <dbReference type="PROSITE" id="PS51545"/>
    </source>
</evidence>
<feature type="region of interest" description="Disordered" evidence="8">
    <location>
        <begin position="235"/>
        <end position="277"/>
    </location>
</feature>
<dbReference type="FunFam" id="1.10.1070.11:FF:000004">
    <property type="entry name" value="Phosphatidylinositol 4-kinase, catalytic, beta"/>
    <property type="match status" value="1"/>
</dbReference>
<dbReference type="STRING" id="7574.A0A1S3HHC1"/>
<evidence type="ECO:0000259" key="9">
    <source>
        <dbReference type="PROSITE" id="PS50290"/>
    </source>
</evidence>
<evidence type="ECO:0000256" key="5">
    <source>
        <dbReference type="ARBA" id="ARBA00036767"/>
    </source>
</evidence>
<dbReference type="RefSeq" id="XP_013384896.1">
    <property type="nucleotide sequence ID" value="XM_013529442.1"/>
</dbReference>
<dbReference type="Gene3D" id="3.30.1010.10">
    <property type="entry name" value="Phosphatidylinositol 3-kinase Catalytic Subunit, Chain A, domain 4"/>
    <property type="match status" value="1"/>
</dbReference>
<feature type="compositionally biased region" description="Polar residues" evidence="8">
    <location>
        <begin position="200"/>
        <end position="212"/>
    </location>
</feature>
<dbReference type="CDD" id="cd05168">
    <property type="entry name" value="PI4Kc_III_beta"/>
    <property type="match status" value="1"/>
</dbReference>
<dbReference type="Proteomes" id="UP000085678">
    <property type="component" value="Unplaced"/>
</dbReference>
<dbReference type="InterPro" id="IPR001263">
    <property type="entry name" value="PI3K_accessory_dom"/>
</dbReference>
<dbReference type="RefSeq" id="XP_013384894.1">
    <property type="nucleotide sequence ID" value="XM_013529440.1"/>
</dbReference>
<organism evidence="11 16">
    <name type="scientific">Lingula anatina</name>
    <name type="common">Brachiopod</name>
    <name type="synonym">Lingula unguis</name>
    <dbReference type="NCBI Taxonomy" id="7574"/>
    <lineage>
        <taxon>Eukaryota</taxon>
        <taxon>Metazoa</taxon>
        <taxon>Spiralia</taxon>
        <taxon>Lophotrochozoa</taxon>
        <taxon>Brachiopoda</taxon>
        <taxon>Linguliformea</taxon>
        <taxon>Lingulata</taxon>
        <taxon>Lingulida</taxon>
        <taxon>Linguloidea</taxon>
        <taxon>Lingulidae</taxon>
        <taxon>Lingula</taxon>
    </lineage>
</organism>
<evidence type="ECO:0000256" key="8">
    <source>
        <dbReference type="SAM" id="MobiDB-lite"/>
    </source>
</evidence>
<dbReference type="InterPro" id="IPR018936">
    <property type="entry name" value="PI3/4_kinase_CS"/>
</dbReference>
<evidence type="ECO:0000313" key="13">
    <source>
        <dbReference type="RefSeq" id="XP_013384892.1"/>
    </source>
</evidence>
<sequence>MSDNEDDVIIDNHATVHLTCRKCGAHDCINSNTPLGGTMIRTTCLEVKSQEVQGHVMTSEVKGEKVNGYDVQCNTTIKPCSKMISDNPVNLALAKEQPKDSTTHGNGIATPPVSYPENADLHISKDQNLERSSDNVIGVATPRQMCTECEPQVHCACNLKSPPPVTRRVSFSLDDDVQRPRKRESNDSAGPQDEGHLNSAALTNHKPSQTSPSKDHLKLNLETLELNPKDENALVQNDKSHGSKQDTLHHHHHHHHHPHHQHQRSPQSHGQKTKLKKAQGKQSWLLRLFESKLFDMSIAITYLFNSKEPGVQSYIGNRMFSFPPENVDLYLPQLLNMYIHMRDVAEAIHPYIIHRCRESVDFSLKAAWLLTAYCADVIGKPSWRNSQGVKLKNMIMNEEIRPRHPKAQSDLPSPSHSHTHPLYPLHHHHHHQAGSPGTPSKKTHKRAVSDVTGCSLQPTPLKRSSSLTSMRSMLGDLSSGRAFDSGCKCHESSEGVFNDLIGKMTECHCDAPRLLPELEFVKAFINIGKKLQTLQTKEMRTARLIADLASMNLNLPARIWLPIHSNTNHHVVRIPQTFAVVLNSKEKAPYLVYVEVLECENSHTAPVPSKILENTLRFTKSEEDLTLHYANCSPRSDFNLYGMSNDFDDADCWSQEDDDILQFAARSRSSDTLSQFSMESSNSVDSKEPVYIAAGDIRRRLTENIAAPKTKFERDPEDPSAAALKEPWHEKERRIKESSPYGHLPNWRLLSAIIKCGDDLRQELLAFQVLTQLQNIWTQERIPLWVKPYNILVLSNDSGMIEPIVNAVSLHQIKKQSKMSLMEYFVHEYGPPNSEEFLEAQRNFVSSCAGYALVCYLMQVKDRHNGNILLDAEGHIIHIDFGFILSSSPGKNLGFENSPFKLTYEFVEVMGGYGSDMFEYFKILMLQGFVVTRKHLEKILNMVEIMQTGSQLPCFGKGISTIRALKERFHLNLTEEQLQLLVDNMVESSLHSLTTKLYDGFQYITNGIL</sequence>
<evidence type="ECO:0000256" key="7">
    <source>
        <dbReference type="ARBA" id="ARBA00039877"/>
    </source>
</evidence>
<evidence type="ECO:0000256" key="4">
    <source>
        <dbReference type="ARBA" id="ARBA00022777"/>
    </source>
</evidence>
<dbReference type="OrthoDB" id="10264149at2759"/>
<dbReference type="PANTHER" id="PTHR10048:SF22">
    <property type="entry name" value="PHOSPHATIDYLINOSITOL 4-KINASE BETA"/>
    <property type="match status" value="1"/>
</dbReference>
<feature type="region of interest" description="Disordered" evidence="8">
    <location>
        <begin position="158"/>
        <end position="214"/>
    </location>
</feature>
<evidence type="ECO:0000313" key="15">
    <source>
        <dbReference type="RefSeq" id="XP_013384894.1"/>
    </source>
</evidence>
<dbReference type="GO" id="GO:0005741">
    <property type="term" value="C:mitochondrial outer membrane"/>
    <property type="evidence" value="ECO:0007669"/>
    <property type="project" value="UniProtKB-SubCell"/>
</dbReference>
<gene>
    <name evidence="12 13 14 15 16" type="primary">LOC106154897</name>
</gene>
<dbReference type="Pfam" id="PF21245">
    <property type="entry name" value="PI4KB-PIK1_PIK"/>
    <property type="match status" value="1"/>
</dbReference>
<evidence type="ECO:0000313" key="14">
    <source>
        <dbReference type="RefSeq" id="XP_013384893.1"/>
    </source>
</evidence>
<feature type="compositionally biased region" description="Basic and acidic residues" evidence="8">
    <location>
        <begin position="235"/>
        <end position="248"/>
    </location>
</feature>
<feature type="compositionally biased region" description="Basic residues" evidence="8">
    <location>
        <begin position="249"/>
        <end position="263"/>
    </location>
</feature>
<dbReference type="Gene3D" id="1.10.1070.11">
    <property type="entry name" value="Phosphatidylinositol 3-/4-kinase, catalytic domain"/>
    <property type="match status" value="1"/>
</dbReference>
<feature type="compositionally biased region" description="Basic and acidic residues" evidence="8">
    <location>
        <begin position="176"/>
        <end position="186"/>
    </location>
</feature>